<dbReference type="InterPro" id="IPR029052">
    <property type="entry name" value="Metallo-depent_PP-like"/>
</dbReference>
<feature type="transmembrane region" description="Helical" evidence="3">
    <location>
        <begin position="72"/>
        <end position="91"/>
    </location>
</feature>
<dbReference type="PANTHER" id="PTHR31302:SF31">
    <property type="entry name" value="PHOSPHODIESTERASE YAEI"/>
    <property type="match status" value="1"/>
</dbReference>
<dbReference type="EMBL" id="LR593887">
    <property type="protein sequence ID" value="VTS02752.1"/>
    <property type="molecule type" value="Genomic_DNA"/>
</dbReference>
<dbReference type="InterPro" id="IPR051158">
    <property type="entry name" value="Metallophosphoesterase_sf"/>
</dbReference>
<dbReference type="RefSeq" id="WP_162658016.1">
    <property type="nucleotide sequence ID" value="NZ_LR593887.1"/>
</dbReference>
<sequence length="388" mass="43705">MMTVSQIALAALLWPGHAVIWTVPLNWAYAQPWPKPLLRTIRAICGLIIVGLPLAFVALAQSGPWEWMQTPWQACYLFACALLAWMVLPIITVRRWLRKPVAPLIAERSIIRNIAAELPEFPVPPSKARWLTKLPGNDALRVEFSELTLAPPRLPAAWDGLTILHLSDLHLIGTPTQAYFQKVMEHVQTLGTPDLLVITGDLVDTPTHHRWLIRLLHPLRWNYGAFAILGNHDWLFDDRPIRRRLQRLGMHVIGNGMHEMTVRGEPLQILGNEGPWFVPVPDPAKLPHGPFRLLLSHTPDNLPWAKSHHVDLMLSGHNHGGQIRIPGFGPIFVPSRFGRRYDMGTFFEPPTLMHVNRGLSGKTPLRLFCPPQVSWITLRTPAAEGTAS</sequence>
<dbReference type="InParanoid" id="A0A6C2YMR8"/>
<reference evidence="5" key="1">
    <citation type="submission" date="2019-04" db="EMBL/GenBank/DDBJ databases">
        <authorList>
            <consortium name="Science for Life Laboratories"/>
        </authorList>
    </citation>
    <scope>NUCLEOTIDE SEQUENCE</scope>
    <source>
        <strain evidence="5">MBLW1</strain>
    </source>
</reference>
<evidence type="ECO:0000313" key="5">
    <source>
        <dbReference type="EMBL" id="VIP02888.1"/>
    </source>
</evidence>
<keyword evidence="3" id="KW-0472">Membrane</keyword>
<keyword evidence="3" id="KW-0812">Transmembrane</keyword>
<keyword evidence="1" id="KW-0479">Metal-binding</keyword>
<dbReference type="Pfam" id="PF00149">
    <property type="entry name" value="Metallophos"/>
    <property type="match status" value="1"/>
</dbReference>
<dbReference type="GO" id="GO:0009245">
    <property type="term" value="P:lipid A biosynthetic process"/>
    <property type="evidence" value="ECO:0007669"/>
    <property type="project" value="TreeGrafter"/>
</dbReference>
<dbReference type="EMBL" id="LR586016">
    <property type="protein sequence ID" value="VIP02888.1"/>
    <property type="molecule type" value="Genomic_DNA"/>
</dbReference>
<keyword evidence="3" id="KW-1133">Transmembrane helix</keyword>
<protein>
    <recommendedName>
        <fullName evidence="4">Calcineurin-like phosphoesterase domain-containing protein</fullName>
    </recommendedName>
</protein>
<feature type="transmembrane region" description="Helical" evidence="3">
    <location>
        <begin position="37"/>
        <end position="60"/>
    </location>
</feature>
<evidence type="ECO:0000259" key="4">
    <source>
        <dbReference type="Pfam" id="PF00149"/>
    </source>
</evidence>
<keyword evidence="6" id="KW-1185">Reference proteome</keyword>
<dbReference type="CDD" id="cd07385">
    <property type="entry name" value="MPP_YkuE_C"/>
    <property type="match status" value="1"/>
</dbReference>
<dbReference type="AlphaFoldDB" id="A0A6C2YMR8"/>
<dbReference type="Gene3D" id="3.60.21.10">
    <property type="match status" value="1"/>
</dbReference>
<keyword evidence="2" id="KW-0378">Hydrolase</keyword>
<accession>A0A6C2YMR8</accession>
<evidence type="ECO:0000313" key="6">
    <source>
        <dbReference type="Proteomes" id="UP000464378"/>
    </source>
</evidence>
<dbReference type="SUPFAM" id="SSF56300">
    <property type="entry name" value="Metallo-dependent phosphatases"/>
    <property type="match status" value="1"/>
</dbReference>
<dbReference type="KEGG" id="tim:GMBLW1_10720"/>
<organism evidence="5">
    <name type="scientific">Tuwongella immobilis</name>
    <dbReference type="NCBI Taxonomy" id="692036"/>
    <lineage>
        <taxon>Bacteria</taxon>
        <taxon>Pseudomonadati</taxon>
        <taxon>Planctomycetota</taxon>
        <taxon>Planctomycetia</taxon>
        <taxon>Gemmatales</taxon>
        <taxon>Gemmataceae</taxon>
        <taxon>Tuwongella</taxon>
    </lineage>
</organism>
<proteinExistence type="predicted"/>
<dbReference type="Proteomes" id="UP000464378">
    <property type="component" value="Chromosome"/>
</dbReference>
<evidence type="ECO:0000256" key="1">
    <source>
        <dbReference type="ARBA" id="ARBA00022723"/>
    </source>
</evidence>
<name>A0A6C2YMR8_9BACT</name>
<gene>
    <name evidence="5" type="ORF">GMBLW1_10720</name>
</gene>
<dbReference type="InterPro" id="IPR004843">
    <property type="entry name" value="Calcineurin-like_PHP"/>
</dbReference>
<evidence type="ECO:0000256" key="2">
    <source>
        <dbReference type="ARBA" id="ARBA00022801"/>
    </source>
</evidence>
<dbReference type="GO" id="GO:0016020">
    <property type="term" value="C:membrane"/>
    <property type="evidence" value="ECO:0007669"/>
    <property type="project" value="GOC"/>
</dbReference>
<dbReference type="PANTHER" id="PTHR31302">
    <property type="entry name" value="TRANSMEMBRANE PROTEIN WITH METALLOPHOSPHOESTERASE DOMAIN-RELATED"/>
    <property type="match status" value="1"/>
</dbReference>
<dbReference type="GO" id="GO:0046872">
    <property type="term" value="F:metal ion binding"/>
    <property type="evidence" value="ECO:0007669"/>
    <property type="project" value="UniProtKB-KW"/>
</dbReference>
<evidence type="ECO:0000256" key="3">
    <source>
        <dbReference type="SAM" id="Phobius"/>
    </source>
</evidence>
<feature type="domain" description="Calcineurin-like phosphoesterase" evidence="4">
    <location>
        <begin position="161"/>
        <end position="320"/>
    </location>
</feature>
<dbReference type="GO" id="GO:0008758">
    <property type="term" value="F:UDP-2,3-diacylglucosamine hydrolase activity"/>
    <property type="evidence" value="ECO:0007669"/>
    <property type="project" value="TreeGrafter"/>
</dbReference>